<feature type="chain" id="PRO_5043530929" evidence="1">
    <location>
        <begin position="19"/>
        <end position="133"/>
    </location>
</feature>
<accession>A0AAW1NDK8</accession>
<evidence type="ECO:0000313" key="3">
    <source>
        <dbReference type="Proteomes" id="UP001443914"/>
    </source>
</evidence>
<proteinExistence type="predicted"/>
<gene>
    <name evidence="2" type="ORF">RND81_01G127900</name>
</gene>
<keyword evidence="1" id="KW-0732">Signal</keyword>
<feature type="signal peptide" evidence="1">
    <location>
        <begin position="1"/>
        <end position="18"/>
    </location>
</feature>
<sequence>MFLSELIISMFCVVKAFSHEMLLCLRHKVIFVAEKISINSSVYDELHCMLFMPQELPRMTLQPRKWMKSRNTWTLSKLRDHRLSTRMLSNMQMPDIQKEHQKNHQCFVGKNHWISILICARMKTQDIMTMLFL</sequence>
<dbReference type="EMBL" id="JBDFQZ010000001">
    <property type="protein sequence ID" value="KAK9756893.1"/>
    <property type="molecule type" value="Genomic_DNA"/>
</dbReference>
<reference evidence="2" key="1">
    <citation type="submission" date="2024-03" db="EMBL/GenBank/DDBJ databases">
        <title>WGS assembly of Saponaria officinalis var. Norfolk2.</title>
        <authorList>
            <person name="Jenkins J."/>
            <person name="Shu S."/>
            <person name="Grimwood J."/>
            <person name="Barry K."/>
            <person name="Goodstein D."/>
            <person name="Schmutz J."/>
            <person name="Leebens-Mack J."/>
            <person name="Osbourn A."/>
        </authorList>
    </citation>
    <scope>NUCLEOTIDE SEQUENCE [LARGE SCALE GENOMIC DNA]</scope>
    <source>
        <strain evidence="2">JIC</strain>
    </source>
</reference>
<protein>
    <submittedName>
        <fullName evidence="2">Uncharacterized protein</fullName>
    </submittedName>
</protein>
<organism evidence="2 3">
    <name type="scientific">Saponaria officinalis</name>
    <name type="common">Common soapwort</name>
    <name type="synonym">Lychnis saponaria</name>
    <dbReference type="NCBI Taxonomy" id="3572"/>
    <lineage>
        <taxon>Eukaryota</taxon>
        <taxon>Viridiplantae</taxon>
        <taxon>Streptophyta</taxon>
        <taxon>Embryophyta</taxon>
        <taxon>Tracheophyta</taxon>
        <taxon>Spermatophyta</taxon>
        <taxon>Magnoliopsida</taxon>
        <taxon>eudicotyledons</taxon>
        <taxon>Gunneridae</taxon>
        <taxon>Pentapetalae</taxon>
        <taxon>Caryophyllales</taxon>
        <taxon>Caryophyllaceae</taxon>
        <taxon>Caryophylleae</taxon>
        <taxon>Saponaria</taxon>
    </lineage>
</organism>
<keyword evidence="3" id="KW-1185">Reference proteome</keyword>
<dbReference type="AlphaFoldDB" id="A0AAW1NDK8"/>
<comment type="caution">
    <text evidence="2">The sequence shown here is derived from an EMBL/GenBank/DDBJ whole genome shotgun (WGS) entry which is preliminary data.</text>
</comment>
<evidence type="ECO:0000256" key="1">
    <source>
        <dbReference type="SAM" id="SignalP"/>
    </source>
</evidence>
<name>A0AAW1NDK8_SAPOF</name>
<dbReference type="Proteomes" id="UP001443914">
    <property type="component" value="Unassembled WGS sequence"/>
</dbReference>
<evidence type="ECO:0000313" key="2">
    <source>
        <dbReference type="EMBL" id="KAK9756893.1"/>
    </source>
</evidence>